<dbReference type="EMBL" id="GL996502">
    <property type="protein sequence ID" value="EGW32372.1"/>
    <property type="molecule type" value="Genomic_DNA"/>
</dbReference>
<keyword evidence="2" id="KW-1185">Reference proteome</keyword>
<proteinExistence type="predicted"/>
<gene>
    <name evidence="1" type="ORF">SPAPADRAFT_61450</name>
</gene>
<sequence>MAFSSSLSSVFPISEVQRFLSRQQRSLQRLLLGVKLDFGFVLDSFDEICKPVPGFENDHLMYESILGNLLKGDELRYPQLRHVVIDRYHYKIEGNSYKQINYEI</sequence>
<dbReference type="Proteomes" id="UP000000709">
    <property type="component" value="Unassembled WGS sequence"/>
</dbReference>
<reference evidence="1 2" key="1">
    <citation type="journal article" date="2011" name="Proc. Natl. Acad. Sci. U.S.A.">
        <title>Comparative genomics of xylose-fermenting fungi for enhanced biofuel production.</title>
        <authorList>
            <person name="Wohlbach D.J."/>
            <person name="Kuo A."/>
            <person name="Sato T.K."/>
            <person name="Potts K.M."/>
            <person name="Salamov A.A."/>
            <person name="LaButti K.M."/>
            <person name="Sun H."/>
            <person name="Clum A."/>
            <person name="Pangilinan J.L."/>
            <person name="Lindquist E.A."/>
            <person name="Lucas S."/>
            <person name="Lapidus A."/>
            <person name="Jin M."/>
            <person name="Gunawan C."/>
            <person name="Balan V."/>
            <person name="Dale B.E."/>
            <person name="Jeffries T.W."/>
            <person name="Zinkel R."/>
            <person name="Barry K.W."/>
            <person name="Grigoriev I.V."/>
            <person name="Gasch A.P."/>
        </authorList>
    </citation>
    <scope>NUCLEOTIDE SEQUENCE [LARGE SCALE GENOMIC DNA]</scope>
    <source>
        <strain evidence="2">NRRL Y-27907 / 11-Y1</strain>
    </source>
</reference>
<name>G3AMV8_SPAPN</name>
<dbReference type="InParanoid" id="G3AMV8"/>
<accession>G3AMV8</accession>
<organism evidence="2">
    <name type="scientific">Spathaspora passalidarum (strain NRRL Y-27907 / 11-Y1)</name>
    <dbReference type="NCBI Taxonomy" id="619300"/>
    <lineage>
        <taxon>Eukaryota</taxon>
        <taxon>Fungi</taxon>
        <taxon>Dikarya</taxon>
        <taxon>Ascomycota</taxon>
        <taxon>Saccharomycotina</taxon>
        <taxon>Pichiomycetes</taxon>
        <taxon>Debaryomycetaceae</taxon>
        <taxon>Spathaspora</taxon>
    </lineage>
</organism>
<evidence type="ECO:0000313" key="2">
    <source>
        <dbReference type="Proteomes" id="UP000000709"/>
    </source>
</evidence>
<dbReference type="HOGENOM" id="CLU_2251736_0_0_1"/>
<dbReference type="GeneID" id="18873900"/>
<protein>
    <submittedName>
        <fullName evidence="1">Uncharacterized protein</fullName>
    </submittedName>
</protein>
<evidence type="ECO:0000313" key="1">
    <source>
        <dbReference type="EMBL" id="EGW32372.1"/>
    </source>
</evidence>
<dbReference type="KEGG" id="spaa:SPAPADRAFT_61450"/>
<dbReference type="RefSeq" id="XP_007375648.1">
    <property type="nucleotide sequence ID" value="XM_007375586.1"/>
</dbReference>
<dbReference type="AlphaFoldDB" id="G3AMV8"/>